<feature type="region of interest" description="Disordered" evidence="1">
    <location>
        <begin position="1"/>
        <end position="57"/>
    </location>
</feature>
<dbReference type="InterPro" id="IPR046847">
    <property type="entry name" value="Xre-like_HTH"/>
</dbReference>
<evidence type="ECO:0000313" key="4">
    <source>
        <dbReference type="EMBL" id="PRH81284.1"/>
    </source>
</evidence>
<feature type="domain" description="Antitoxin Xre-like helix-turn-helix" evidence="3">
    <location>
        <begin position="66"/>
        <end position="118"/>
    </location>
</feature>
<gene>
    <name evidence="4" type="ORF">C6N40_13480</name>
</gene>
<dbReference type="Pfam" id="PF09722">
    <property type="entry name" value="Xre_MbcA_ParS_C"/>
    <property type="match status" value="1"/>
</dbReference>
<organism evidence="4 5">
    <name type="scientific">Arenimonas caeni</name>
    <dbReference type="NCBI Taxonomy" id="2058085"/>
    <lineage>
        <taxon>Bacteria</taxon>
        <taxon>Pseudomonadati</taxon>
        <taxon>Pseudomonadota</taxon>
        <taxon>Gammaproteobacteria</taxon>
        <taxon>Lysobacterales</taxon>
        <taxon>Lysobacteraceae</taxon>
        <taxon>Arenimonas</taxon>
    </lineage>
</organism>
<evidence type="ECO:0000259" key="2">
    <source>
        <dbReference type="Pfam" id="PF09722"/>
    </source>
</evidence>
<protein>
    <submittedName>
        <fullName evidence="4">DUF2384 domain-containing protein</fullName>
    </submittedName>
</protein>
<dbReference type="OrthoDB" id="117888at2"/>
<reference evidence="4 5" key="1">
    <citation type="submission" date="2018-03" db="EMBL/GenBank/DDBJ databases">
        <title>Arenimonas caeni sp. nov., isolated from activated sludge.</title>
        <authorList>
            <person name="Liu H."/>
        </authorList>
    </citation>
    <scope>NUCLEOTIDE SEQUENCE [LARGE SCALE GENOMIC DNA]</scope>
    <source>
        <strain evidence="5">z29</strain>
    </source>
</reference>
<dbReference type="GO" id="GO:0003677">
    <property type="term" value="F:DNA binding"/>
    <property type="evidence" value="ECO:0007669"/>
    <property type="project" value="InterPro"/>
</dbReference>
<feature type="domain" description="Antitoxin Xre/MbcA/ParS-like toxin-binding" evidence="2">
    <location>
        <begin position="122"/>
        <end position="174"/>
    </location>
</feature>
<feature type="compositionally biased region" description="Polar residues" evidence="1">
    <location>
        <begin position="39"/>
        <end position="49"/>
    </location>
</feature>
<proteinExistence type="predicted"/>
<dbReference type="RefSeq" id="WP_106991549.1">
    <property type="nucleotide sequence ID" value="NZ_KZ679106.1"/>
</dbReference>
<accession>A0A2P6M5L4</accession>
<evidence type="ECO:0000256" key="1">
    <source>
        <dbReference type="SAM" id="MobiDB-lite"/>
    </source>
</evidence>
<comment type="caution">
    <text evidence="4">The sequence shown here is derived from an EMBL/GenBank/DDBJ whole genome shotgun (WGS) entry which is preliminary data.</text>
</comment>
<dbReference type="Proteomes" id="UP000241736">
    <property type="component" value="Unassembled WGS sequence"/>
</dbReference>
<evidence type="ECO:0000259" key="3">
    <source>
        <dbReference type="Pfam" id="PF20432"/>
    </source>
</evidence>
<dbReference type="Pfam" id="PF20432">
    <property type="entry name" value="Xre-like-HTH"/>
    <property type="match status" value="1"/>
</dbReference>
<dbReference type="EMBL" id="PVLF01000032">
    <property type="protein sequence ID" value="PRH81284.1"/>
    <property type="molecule type" value="Genomic_DNA"/>
</dbReference>
<dbReference type="InterPro" id="IPR024467">
    <property type="entry name" value="Xre/MbcA/ParS-like_toxin-bd"/>
</dbReference>
<evidence type="ECO:0000313" key="5">
    <source>
        <dbReference type="Proteomes" id="UP000241736"/>
    </source>
</evidence>
<name>A0A2P6M5L4_9GAMM</name>
<sequence>MDASLTPWATSTQLARDSWGSPPTRTGEHHGKGCPPVNAHSSRAPTRTDGTAPANRRHKLSRPALDVYFNICAKWGLTIRQMYVILGRPPKSTFYRWYRRRNGRLSKDLLERISYVVGIYGALHSLFSTPEQANGWIKRPNADPTFGGASALDRMMGGNVTDLYVVRRYLEKQRDFE</sequence>
<keyword evidence="5" id="KW-1185">Reference proteome</keyword>
<dbReference type="AlphaFoldDB" id="A0A2P6M5L4"/>